<dbReference type="OrthoDB" id="9827992at2"/>
<accession>A0A420W0W0</accession>
<evidence type="ECO:0000313" key="2">
    <source>
        <dbReference type="Proteomes" id="UP000282423"/>
    </source>
</evidence>
<reference evidence="1 2" key="1">
    <citation type="submission" date="2018-10" db="EMBL/GenBank/DDBJ databases">
        <title>Sphingobacterium sp. M05W1-28.</title>
        <authorList>
            <person name="Cai H."/>
        </authorList>
    </citation>
    <scope>NUCLEOTIDE SEQUENCE [LARGE SCALE GENOMIC DNA]</scope>
    <source>
        <strain evidence="1 2">M05W1-28</strain>
    </source>
</reference>
<comment type="caution">
    <text evidence="1">The sequence shown here is derived from an EMBL/GenBank/DDBJ whole genome shotgun (WGS) entry which is preliminary data.</text>
</comment>
<dbReference type="EMBL" id="RBWS01000006">
    <property type="protein sequence ID" value="RKO72204.1"/>
    <property type="molecule type" value="Genomic_DNA"/>
</dbReference>
<keyword evidence="2" id="KW-1185">Reference proteome</keyword>
<dbReference type="RefSeq" id="WP_121123347.1">
    <property type="nucleotide sequence ID" value="NZ_RBWS01000006.1"/>
</dbReference>
<name>A0A420W0W0_9SPHI</name>
<dbReference type="AlphaFoldDB" id="A0A420W0W0"/>
<dbReference type="Proteomes" id="UP000282423">
    <property type="component" value="Unassembled WGS sequence"/>
</dbReference>
<gene>
    <name evidence="1" type="ORF">D7322_08935</name>
</gene>
<sequence length="193" mass="22138">MKKNLLLLAIFPLIICNGQSKSPVNGFVNSVDLKGKVWHVGKSHGIDEPGGIIFSTDIYLYFLDKDRIQMTYSQYTPSVGFHSITTNGIYFIERKNEVSIIILESKEALDRSKVTIGEHEVQLFLYAMNRLRNPDEPAVDIMTLPEIKTYRFTVTNYLPNGDFRTELNLFDERQVTYPFGIYTFDGNKTVKQP</sequence>
<evidence type="ECO:0000313" key="1">
    <source>
        <dbReference type="EMBL" id="RKO72204.1"/>
    </source>
</evidence>
<organism evidence="1 2">
    <name type="scientific">Sphingobacterium puteale</name>
    <dbReference type="NCBI Taxonomy" id="2420510"/>
    <lineage>
        <taxon>Bacteria</taxon>
        <taxon>Pseudomonadati</taxon>
        <taxon>Bacteroidota</taxon>
        <taxon>Sphingobacteriia</taxon>
        <taxon>Sphingobacteriales</taxon>
        <taxon>Sphingobacteriaceae</taxon>
        <taxon>Sphingobacterium</taxon>
    </lineage>
</organism>
<proteinExistence type="predicted"/>
<protein>
    <submittedName>
        <fullName evidence="1">Uncharacterized protein</fullName>
    </submittedName>
</protein>